<evidence type="ECO:0000313" key="2">
    <source>
        <dbReference type="Proteomes" id="UP000308430"/>
    </source>
</evidence>
<accession>A0A4S4ASE5</accession>
<sequence>MTRRHTPLQQLKEAKQIARDHGLFVAEKKDIRGHTAYLLYRETPTRNVFVGKRSSPEGIRALVCKAANFH</sequence>
<dbReference type="EMBL" id="SSOC01000009">
    <property type="protein sequence ID" value="THF61434.1"/>
    <property type="molecule type" value="Genomic_DNA"/>
</dbReference>
<comment type="caution">
    <text evidence="1">The sequence shown here is derived from an EMBL/GenBank/DDBJ whole genome shotgun (WGS) entry which is preliminary data.</text>
</comment>
<dbReference type="AlphaFoldDB" id="A0A4S4ASE5"/>
<reference evidence="1 2" key="1">
    <citation type="submission" date="2019-04" db="EMBL/GenBank/DDBJ databases">
        <title>Azoarcus nasutitermitis sp. nov. isolated from termite nest.</title>
        <authorList>
            <person name="Lin S.-Y."/>
            <person name="Hameed A."/>
            <person name="Hsu Y.-H."/>
            <person name="Young C.-C."/>
        </authorList>
    </citation>
    <scope>NUCLEOTIDE SEQUENCE [LARGE SCALE GENOMIC DNA]</scope>
    <source>
        <strain evidence="1 2">CC-YHH838</strain>
    </source>
</reference>
<keyword evidence="2" id="KW-1185">Reference proteome</keyword>
<gene>
    <name evidence="1" type="ORF">E6C76_20350</name>
</gene>
<evidence type="ECO:0000313" key="1">
    <source>
        <dbReference type="EMBL" id="THF61434.1"/>
    </source>
</evidence>
<name>A0A4S4ASE5_9RHOO</name>
<protein>
    <submittedName>
        <fullName evidence="1">Uncharacterized protein</fullName>
    </submittedName>
</protein>
<dbReference type="OrthoDB" id="9181883at2"/>
<organism evidence="1 2">
    <name type="scientific">Pseudothauera nasutitermitis</name>
    <dbReference type="NCBI Taxonomy" id="2565930"/>
    <lineage>
        <taxon>Bacteria</taxon>
        <taxon>Pseudomonadati</taxon>
        <taxon>Pseudomonadota</taxon>
        <taxon>Betaproteobacteria</taxon>
        <taxon>Rhodocyclales</taxon>
        <taxon>Zoogloeaceae</taxon>
        <taxon>Pseudothauera</taxon>
    </lineage>
</organism>
<dbReference type="Proteomes" id="UP000308430">
    <property type="component" value="Unassembled WGS sequence"/>
</dbReference>
<dbReference type="RefSeq" id="WP_136350095.1">
    <property type="nucleotide sequence ID" value="NZ_SSOC01000009.1"/>
</dbReference>
<proteinExistence type="predicted"/>